<reference evidence="2 3" key="1">
    <citation type="submission" date="2024-09" db="EMBL/GenBank/DDBJ databases">
        <authorList>
            <person name="Sun Q."/>
            <person name="Mori K."/>
        </authorList>
    </citation>
    <scope>NUCLEOTIDE SEQUENCE [LARGE SCALE GENOMIC DNA]</scope>
    <source>
        <strain evidence="2 3">KCTC 23315</strain>
    </source>
</reference>
<feature type="transmembrane region" description="Helical" evidence="1">
    <location>
        <begin position="45"/>
        <end position="63"/>
    </location>
</feature>
<organism evidence="2 3">
    <name type="scientific">Rheinheimera tilapiae</name>
    <dbReference type="NCBI Taxonomy" id="875043"/>
    <lineage>
        <taxon>Bacteria</taxon>
        <taxon>Pseudomonadati</taxon>
        <taxon>Pseudomonadota</taxon>
        <taxon>Gammaproteobacteria</taxon>
        <taxon>Chromatiales</taxon>
        <taxon>Chromatiaceae</taxon>
        <taxon>Rheinheimera</taxon>
    </lineage>
</organism>
<protein>
    <submittedName>
        <fullName evidence="2">Uncharacterized protein</fullName>
    </submittedName>
</protein>
<evidence type="ECO:0000313" key="2">
    <source>
        <dbReference type="EMBL" id="MFC0050704.1"/>
    </source>
</evidence>
<feature type="transmembrane region" description="Helical" evidence="1">
    <location>
        <begin position="12"/>
        <end position="33"/>
    </location>
</feature>
<proteinExistence type="predicted"/>
<keyword evidence="1" id="KW-0472">Membrane</keyword>
<sequence>MPKLPLTAAQCGRFFVIGLGLFWLLLLTIWLIPAEQTSLLLGLKWVWLSCFGLTLTSYLLILLQRIGISLLQESDDE</sequence>
<keyword evidence="1" id="KW-0812">Transmembrane</keyword>
<evidence type="ECO:0000313" key="3">
    <source>
        <dbReference type="Proteomes" id="UP001589813"/>
    </source>
</evidence>
<dbReference type="Proteomes" id="UP001589813">
    <property type="component" value="Unassembled WGS sequence"/>
</dbReference>
<dbReference type="EMBL" id="JBHLXP010000011">
    <property type="protein sequence ID" value="MFC0050704.1"/>
    <property type="molecule type" value="Genomic_DNA"/>
</dbReference>
<keyword evidence="1" id="KW-1133">Transmembrane helix</keyword>
<gene>
    <name evidence="2" type="ORF">ACFFJP_20675</name>
</gene>
<name>A0ABV6BIN0_9GAMM</name>
<evidence type="ECO:0000256" key="1">
    <source>
        <dbReference type="SAM" id="Phobius"/>
    </source>
</evidence>
<comment type="caution">
    <text evidence="2">The sequence shown here is derived from an EMBL/GenBank/DDBJ whole genome shotgun (WGS) entry which is preliminary data.</text>
</comment>
<accession>A0ABV6BIN0</accession>
<keyword evidence="3" id="KW-1185">Reference proteome</keyword>